<comment type="caution">
    <text evidence="1">The sequence shown here is derived from an EMBL/GenBank/DDBJ whole genome shotgun (WGS) entry which is preliminary data.</text>
</comment>
<sequence>MPLQMNIDDFVERVPTVTQFEIHFVALKKDVPELDNVWMGKSAKLACLLNPRLFGGTPHHNQGLRISFLCAEHIL</sequence>
<accession>A0ABR3SW48</accession>
<dbReference type="Proteomes" id="UP001521116">
    <property type="component" value="Unassembled WGS sequence"/>
</dbReference>
<evidence type="ECO:0000313" key="1">
    <source>
        <dbReference type="EMBL" id="KAL1629903.1"/>
    </source>
</evidence>
<gene>
    <name evidence="1" type="ORF">SLS56_005173</name>
</gene>
<name>A0ABR3SW48_9PEZI</name>
<dbReference type="EMBL" id="JAJVDC020000050">
    <property type="protein sequence ID" value="KAL1629903.1"/>
    <property type="molecule type" value="Genomic_DNA"/>
</dbReference>
<keyword evidence="2" id="KW-1185">Reference proteome</keyword>
<reference evidence="1 2" key="1">
    <citation type="submission" date="2024-02" db="EMBL/GenBank/DDBJ databases">
        <title>De novo assembly and annotation of 12 fungi associated with fruit tree decline syndrome in Ontario, Canada.</title>
        <authorList>
            <person name="Sulman M."/>
            <person name="Ellouze W."/>
            <person name="Ilyukhin E."/>
        </authorList>
    </citation>
    <scope>NUCLEOTIDE SEQUENCE [LARGE SCALE GENOMIC DNA]</scope>
    <source>
        <strain evidence="1 2">M1-105</strain>
    </source>
</reference>
<evidence type="ECO:0000313" key="2">
    <source>
        <dbReference type="Proteomes" id="UP001521116"/>
    </source>
</evidence>
<protein>
    <submittedName>
        <fullName evidence="1">Uncharacterized protein</fullName>
    </submittedName>
</protein>
<organism evidence="1 2">
    <name type="scientific">Neofusicoccum ribis</name>
    <dbReference type="NCBI Taxonomy" id="45134"/>
    <lineage>
        <taxon>Eukaryota</taxon>
        <taxon>Fungi</taxon>
        <taxon>Dikarya</taxon>
        <taxon>Ascomycota</taxon>
        <taxon>Pezizomycotina</taxon>
        <taxon>Dothideomycetes</taxon>
        <taxon>Dothideomycetes incertae sedis</taxon>
        <taxon>Botryosphaeriales</taxon>
        <taxon>Botryosphaeriaceae</taxon>
        <taxon>Neofusicoccum</taxon>
    </lineage>
</organism>
<proteinExistence type="predicted"/>